<dbReference type="RefSeq" id="WP_345153118.1">
    <property type="nucleotide sequence ID" value="NZ_BAABEO010000024.1"/>
</dbReference>
<dbReference type="SUPFAM" id="SSF54909">
    <property type="entry name" value="Dimeric alpha+beta barrel"/>
    <property type="match status" value="1"/>
</dbReference>
<accession>A0ABP7CY57</accession>
<dbReference type="PANTHER" id="PTHR33336:SF3">
    <property type="entry name" value="ABM DOMAIN-CONTAINING PROTEIN"/>
    <property type="match status" value="1"/>
</dbReference>
<keyword evidence="2" id="KW-0503">Monooxygenase</keyword>
<evidence type="ECO:0000313" key="3">
    <source>
        <dbReference type="Proteomes" id="UP001500752"/>
    </source>
</evidence>
<dbReference type="InterPro" id="IPR050744">
    <property type="entry name" value="AI-2_Isomerase_LsrG"/>
</dbReference>
<dbReference type="Proteomes" id="UP001500752">
    <property type="component" value="Unassembled WGS sequence"/>
</dbReference>
<keyword evidence="3" id="KW-1185">Reference proteome</keyword>
<proteinExistence type="predicted"/>
<dbReference type="EMBL" id="BAABEO010000024">
    <property type="protein sequence ID" value="GAA3696447.1"/>
    <property type="molecule type" value="Genomic_DNA"/>
</dbReference>
<dbReference type="Gene3D" id="3.30.70.100">
    <property type="match status" value="1"/>
</dbReference>
<reference evidence="3" key="1">
    <citation type="journal article" date="2019" name="Int. J. Syst. Evol. Microbiol.">
        <title>The Global Catalogue of Microorganisms (GCM) 10K type strain sequencing project: providing services to taxonomists for standard genome sequencing and annotation.</title>
        <authorList>
            <consortium name="The Broad Institute Genomics Platform"/>
            <consortium name="The Broad Institute Genome Sequencing Center for Infectious Disease"/>
            <person name="Wu L."/>
            <person name="Ma J."/>
        </authorList>
    </citation>
    <scope>NUCLEOTIDE SEQUENCE [LARGE SCALE GENOMIC DNA]</scope>
    <source>
        <strain evidence="3">JCM 30742</strain>
    </source>
</reference>
<dbReference type="PROSITE" id="PS51725">
    <property type="entry name" value="ABM"/>
    <property type="match status" value="1"/>
</dbReference>
<organism evidence="2 3">
    <name type="scientific">Arthrobacter ginkgonis</name>
    <dbReference type="NCBI Taxonomy" id="1630594"/>
    <lineage>
        <taxon>Bacteria</taxon>
        <taxon>Bacillati</taxon>
        <taxon>Actinomycetota</taxon>
        <taxon>Actinomycetes</taxon>
        <taxon>Micrococcales</taxon>
        <taxon>Micrococcaceae</taxon>
        <taxon>Arthrobacter</taxon>
    </lineage>
</organism>
<dbReference type="Pfam" id="PF03992">
    <property type="entry name" value="ABM"/>
    <property type="match status" value="1"/>
</dbReference>
<name>A0ABP7CY57_9MICC</name>
<gene>
    <name evidence="2" type="ORF">GCM10023081_36910</name>
</gene>
<evidence type="ECO:0000259" key="1">
    <source>
        <dbReference type="PROSITE" id="PS51725"/>
    </source>
</evidence>
<sequence length="98" mass="11254">MNPSFNVIARYRTQDGRTGEVLEKLFALAAATRTEEGNLSYEFFRGVADDRQIVILERYRREEDFQAHRDSEHFREIGAGGIIPLLESRTISTFTLAD</sequence>
<feature type="domain" description="ABM" evidence="1">
    <location>
        <begin position="5"/>
        <end position="94"/>
    </location>
</feature>
<evidence type="ECO:0000313" key="2">
    <source>
        <dbReference type="EMBL" id="GAA3696447.1"/>
    </source>
</evidence>
<dbReference type="PANTHER" id="PTHR33336">
    <property type="entry name" value="QUINOL MONOOXYGENASE YGIN-RELATED"/>
    <property type="match status" value="1"/>
</dbReference>
<protein>
    <submittedName>
        <fullName evidence="2">Quinol monooxygenase</fullName>
    </submittedName>
</protein>
<dbReference type="GO" id="GO:0004497">
    <property type="term" value="F:monooxygenase activity"/>
    <property type="evidence" value="ECO:0007669"/>
    <property type="project" value="UniProtKB-KW"/>
</dbReference>
<keyword evidence="2" id="KW-0560">Oxidoreductase</keyword>
<comment type="caution">
    <text evidence="2">The sequence shown here is derived from an EMBL/GenBank/DDBJ whole genome shotgun (WGS) entry which is preliminary data.</text>
</comment>
<dbReference type="InterPro" id="IPR011008">
    <property type="entry name" value="Dimeric_a/b-barrel"/>
</dbReference>
<dbReference type="InterPro" id="IPR007138">
    <property type="entry name" value="ABM_dom"/>
</dbReference>